<dbReference type="Gene3D" id="2.60.40.290">
    <property type="match status" value="1"/>
</dbReference>
<keyword evidence="11" id="KW-1185">Reference proteome</keyword>
<dbReference type="GO" id="GO:0004563">
    <property type="term" value="F:beta-N-acetylhexosaminidase activity"/>
    <property type="evidence" value="ECO:0007669"/>
    <property type="project" value="UniProtKB-EC"/>
</dbReference>
<dbReference type="EMBL" id="BDQM01000024">
    <property type="protein sequence ID" value="GAW97055.1"/>
    <property type="molecule type" value="Genomic_DNA"/>
</dbReference>
<dbReference type="SUPFAM" id="SSF55545">
    <property type="entry name" value="beta-N-acetylhexosaminidase-like domain"/>
    <property type="match status" value="1"/>
</dbReference>
<dbReference type="SUPFAM" id="SSF51445">
    <property type="entry name" value="(Trans)glycosidases"/>
    <property type="match status" value="1"/>
</dbReference>
<dbReference type="RefSeq" id="WP_057182758.1">
    <property type="nucleotide sequence ID" value="NZ_BDQM01000024.1"/>
</dbReference>
<dbReference type="InterPro" id="IPR004867">
    <property type="entry name" value="CHB_C_dom"/>
</dbReference>
<gene>
    <name evidence="10" type="primary">hexB_1</name>
    <name evidence="10" type="ORF">MTCD1_02681</name>
</gene>
<dbReference type="PANTHER" id="PTHR22600:SF57">
    <property type="entry name" value="BETA-N-ACETYLHEXOSAMINIDASE"/>
    <property type="match status" value="1"/>
</dbReference>
<keyword evidence="8" id="KW-0732">Signal</keyword>
<feature type="domain" description="Chitobiase/beta-hexosaminidases N-terminal" evidence="9">
    <location>
        <begin position="49"/>
        <end position="220"/>
    </location>
</feature>
<evidence type="ECO:0000256" key="2">
    <source>
        <dbReference type="ARBA" id="ARBA00006285"/>
    </source>
</evidence>
<dbReference type="SMART" id="SM01081">
    <property type="entry name" value="CHB_HEX"/>
    <property type="match status" value="1"/>
</dbReference>
<evidence type="ECO:0000256" key="6">
    <source>
        <dbReference type="ARBA" id="ARBA00030512"/>
    </source>
</evidence>
<comment type="similarity">
    <text evidence="2">Belongs to the glycosyl hydrolase 20 family.</text>
</comment>
<keyword evidence="5 10" id="KW-0326">Glycosidase</keyword>
<dbReference type="Gene3D" id="3.20.20.80">
    <property type="entry name" value="Glycosidases"/>
    <property type="match status" value="1"/>
</dbReference>
<dbReference type="InterPro" id="IPR014756">
    <property type="entry name" value="Ig_E-set"/>
</dbReference>
<dbReference type="InterPro" id="IPR015883">
    <property type="entry name" value="Glyco_hydro_20_cat"/>
</dbReference>
<dbReference type="EC" id="3.2.1.52" evidence="3"/>
<proteinExistence type="inferred from homology"/>
<dbReference type="InterPro" id="IPR015882">
    <property type="entry name" value="HEX_bac_N"/>
</dbReference>
<dbReference type="Pfam" id="PF02838">
    <property type="entry name" value="Glyco_hydro_20b"/>
    <property type="match status" value="1"/>
</dbReference>
<protein>
    <recommendedName>
        <fullName evidence="3">beta-N-acetylhexosaminidase</fullName>
        <ecNumber evidence="3">3.2.1.52</ecNumber>
    </recommendedName>
    <alternativeName>
        <fullName evidence="6">Beta-N-acetylhexosaminidase</fullName>
    </alternativeName>
    <alternativeName>
        <fullName evidence="7">N-acetyl-beta-glucosaminidase</fullName>
    </alternativeName>
</protein>
<dbReference type="CDD" id="cd02847">
    <property type="entry name" value="E_set_Chitobiase_C"/>
    <property type="match status" value="1"/>
</dbReference>
<keyword evidence="4 10" id="KW-0378">Hydrolase</keyword>
<dbReference type="Gene3D" id="3.30.379.10">
    <property type="entry name" value="Chitobiase/beta-hexosaminidase domain 2-like"/>
    <property type="match status" value="1"/>
</dbReference>
<dbReference type="PANTHER" id="PTHR22600">
    <property type="entry name" value="BETA-HEXOSAMINIDASE"/>
    <property type="match status" value="1"/>
</dbReference>
<dbReference type="InterPro" id="IPR012291">
    <property type="entry name" value="CBM2_carb-bd_dom_sf"/>
</dbReference>
<organism evidence="10 11">
    <name type="scientific">Colwellia marinimaniae</name>
    <dbReference type="NCBI Taxonomy" id="1513592"/>
    <lineage>
        <taxon>Bacteria</taxon>
        <taxon>Pseudomonadati</taxon>
        <taxon>Pseudomonadota</taxon>
        <taxon>Gammaproteobacteria</taxon>
        <taxon>Alteromonadales</taxon>
        <taxon>Colwelliaceae</taxon>
        <taxon>Colwellia</taxon>
    </lineage>
</organism>
<reference evidence="10 11" key="1">
    <citation type="submission" date="2017-06" db="EMBL/GenBank/DDBJ databases">
        <title>Whole Genome Sequences of Colwellia marinimaniae MTCD1.</title>
        <authorList>
            <person name="Kusumoto H."/>
            <person name="Inoue M."/>
            <person name="Tanikawa K."/>
            <person name="Maeji H."/>
            <person name="Cameron J.H."/>
            <person name="Bartlett D.H."/>
        </authorList>
    </citation>
    <scope>NUCLEOTIDE SEQUENCE [LARGE SCALE GENOMIC DNA]</scope>
    <source>
        <strain evidence="10 11">MTCD1</strain>
    </source>
</reference>
<dbReference type="InterPro" id="IPR025705">
    <property type="entry name" value="Beta_hexosaminidase_sua/sub"/>
</dbReference>
<dbReference type="InterPro" id="IPR008965">
    <property type="entry name" value="CBM2/CBM3_carb-bd_dom_sf"/>
</dbReference>
<evidence type="ECO:0000256" key="5">
    <source>
        <dbReference type="ARBA" id="ARBA00023295"/>
    </source>
</evidence>
<dbReference type="SUPFAM" id="SSF49384">
    <property type="entry name" value="Carbohydrate-binding domain"/>
    <property type="match status" value="1"/>
</dbReference>
<dbReference type="PRINTS" id="PR00738">
    <property type="entry name" value="GLHYDRLASE20"/>
</dbReference>
<dbReference type="SUPFAM" id="SSF81296">
    <property type="entry name" value="E set domains"/>
    <property type="match status" value="1"/>
</dbReference>
<name>A0ABQ0MXG8_9GAMM</name>
<comment type="caution">
    <text evidence="10">The sequence shown here is derived from an EMBL/GenBank/DDBJ whole genome shotgun (WGS) entry which is preliminary data.</text>
</comment>
<evidence type="ECO:0000256" key="8">
    <source>
        <dbReference type="SAM" id="SignalP"/>
    </source>
</evidence>
<sequence>MIHYALKISLLFVSLILAGCGGETDQPAKQTVSSVSRLSDQQQLEQLANKLVVKYQFLSNVETDCPELNGEEVKHCYSAEIHFNLVHTEQVYFSNAQAWQVNFSQVYPAYASSSADFNLQHINGDIHQITPKKSFTGFKAGLSRKVKLWVKSTLITESELMPNYWLAMAGLTPAIIASTTTKIDAETGLEIQPWVVAFTDTVKQIKSAPDDSNQYASTAWLYNNEPQLPIDDSHLDFAIIPTPQFVEITDKIARLNLSSGLQVKLSGGIKYSALVAAFERLALLGIAESKTGVAVLIELNDQKNSTWRAGHYQLIINDSAIIIKAQDSSGAFYGLQSLASLVTLGSTQVPLMKIEDQPHYSYRGQHVDVARNFHSKEFIFALIKQMAAYKLNKLHLHLAEDEGWRLELPSLPELTQVGAKRCLDLADQQCLQPQLGGGASDSDGYYSVADYQEILRMASKHHIQVIPSLDMPGHSRAAIKAMEARYHYYMSQDNEVAAKRYLLTDFDDKTQYSSIQNYNDNTLNICMESTYTFVERVLEDLKALHQQAEHPLALYHIGADETAGAWLESPVCQALIADKSNDFADGKNLGAYFIERVSHMVASKGIAVGGWNDGLKETDVTKMPADVYSYIWDALPWGAHKQVSEQAHRNWHIVLATPDVLYFDFPYQIDPKERGYNWASRRVTTRTLFNFMPDNLPIHAEFRLDTLAKNYIANDKPQVDNLGEISHRPLPENFTISGIQGQLWSEIVRSDQQAEYMIYPRLLALAERAWHQASWQVPYHAEGRQYSKDSNIFTEQLRHSRDKQWLAFSLTIGGKELAKLDLAGVFYRLPTVGAKITAGVLSANIALKGLAIEYREQNKLWQTYQQPVKVTGPVQVRARTLDKKRVGRTMTVTK</sequence>
<dbReference type="Pfam" id="PF00728">
    <property type="entry name" value="Glyco_hydro_20"/>
    <property type="match status" value="1"/>
</dbReference>
<comment type="catalytic activity">
    <reaction evidence="1">
        <text>Hydrolysis of terminal non-reducing N-acetyl-D-hexosamine residues in N-acetyl-beta-D-hexosaminides.</text>
        <dbReference type="EC" id="3.2.1.52"/>
    </reaction>
</comment>
<accession>A0ABQ0MXG8</accession>
<evidence type="ECO:0000259" key="9">
    <source>
        <dbReference type="SMART" id="SM01081"/>
    </source>
</evidence>
<evidence type="ECO:0000256" key="3">
    <source>
        <dbReference type="ARBA" id="ARBA00012663"/>
    </source>
</evidence>
<dbReference type="PROSITE" id="PS51257">
    <property type="entry name" value="PROKAR_LIPOPROTEIN"/>
    <property type="match status" value="1"/>
</dbReference>
<dbReference type="InterPro" id="IPR013783">
    <property type="entry name" value="Ig-like_fold"/>
</dbReference>
<dbReference type="InterPro" id="IPR017853">
    <property type="entry name" value="GH"/>
</dbReference>
<dbReference type="Pfam" id="PF03173">
    <property type="entry name" value="CHB_HEX"/>
    <property type="match status" value="1"/>
</dbReference>
<evidence type="ECO:0000313" key="11">
    <source>
        <dbReference type="Proteomes" id="UP000197068"/>
    </source>
</evidence>
<evidence type="ECO:0000313" key="10">
    <source>
        <dbReference type="EMBL" id="GAW97055.1"/>
    </source>
</evidence>
<evidence type="ECO:0000256" key="4">
    <source>
        <dbReference type="ARBA" id="ARBA00022801"/>
    </source>
</evidence>
<evidence type="ECO:0000256" key="1">
    <source>
        <dbReference type="ARBA" id="ARBA00001231"/>
    </source>
</evidence>
<evidence type="ECO:0000256" key="7">
    <source>
        <dbReference type="ARBA" id="ARBA00033000"/>
    </source>
</evidence>
<feature type="signal peptide" evidence="8">
    <location>
        <begin position="1"/>
        <end position="18"/>
    </location>
</feature>
<feature type="chain" id="PRO_5045943723" description="beta-N-acetylhexosaminidase" evidence="8">
    <location>
        <begin position="19"/>
        <end position="894"/>
    </location>
</feature>
<dbReference type="Pfam" id="PF03174">
    <property type="entry name" value="CHB_HEX_C"/>
    <property type="match status" value="1"/>
</dbReference>
<dbReference type="Proteomes" id="UP000197068">
    <property type="component" value="Unassembled WGS sequence"/>
</dbReference>
<dbReference type="Gene3D" id="2.60.40.10">
    <property type="entry name" value="Immunoglobulins"/>
    <property type="match status" value="1"/>
</dbReference>
<dbReference type="InterPro" id="IPR004866">
    <property type="entry name" value="CHB/HEX_N_dom"/>
</dbReference>
<dbReference type="InterPro" id="IPR029018">
    <property type="entry name" value="Hex-like_dom2"/>
</dbReference>